<dbReference type="GO" id="GO:0141101">
    <property type="term" value="F:tRNA(Ser) (uridine(44)-2'-O-)-methyltransferase activity"/>
    <property type="evidence" value="ECO:0007669"/>
    <property type="project" value="UniProtKB-EC"/>
</dbReference>
<dbReference type="GO" id="GO:0030488">
    <property type="term" value="P:tRNA methylation"/>
    <property type="evidence" value="ECO:0007669"/>
    <property type="project" value="UniProtKB-UniRule"/>
</dbReference>
<comment type="function">
    <text evidence="12">Adenosyl-L-methionine (AdoMet)-dependent tRNA (uracil-O(2)-)-methyltransferase.</text>
</comment>
<evidence type="ECO:0000256" key="11">
    <source>
        <dbReference type="ARBA" id="ARBA00047957"/>
    </source>
</evidence>
<keyword evidence="8 12" id="KW-0808">Transferase</keyword>
<keyword evidence="10 12" id="KW-0819">tRNA processing</keyword>
<dbReference type="PANTHER" id="PTHR21210:SF0">
    <property type="entry name" value="TRNA (URACIL-O(2)-)-METHYLTRANSFERASE-RELATED"/>
    <property type="match status" value="1"/>
</dbReference>
<keyword evidence="7 12" id="KW-0489">Methyltransferase</keyword>
<dbReference type="InParanoid" id="A0A165F6J7"/>
<feature type="non-terminal residue" evidence="13">
    <location>
        <position position="456"/>
    </location>
</feature>
<dbReference type="AlphaFoldDB" id="A0A165F6J7"/>
<evidence type="ECO:0000256" key="7">
    <source>
        <dbReference type="ARBA" id="ARBA00022603"/>
    </source>
</evidence>
<evidence type="ECO:0000256" key="3">
    <source>
        <dbReference type="ARBA" id="ARBA00009056"/>
    </source>
</evidence>
<evidence type="ECO:0000313" key="14">
    <source>
        <dbReference type="Proteomes" id="UP000076842"/>
    </source>
</evidence>
<keyword evidence="9 12" id="KW-0949">S-adenosyl-L-methionine</keyword>
<keyword evidence="6 12" id="KW-0963">Cytoplasm</keyword>
<accession>A0A165F6J7</accession>
<evidence type="ECO:0000256" key="9">
    <source>
        <dbReference type="ARBA" id="ARBA00022691"/>
    </source>
</evidence>
<evidence type="ECO:0000256" key="10">
    <source>
        <dbReference type="ARBA" id="ARBA00022694"/>
    </source>
</evidence>
<evidence type="ECO:0000256" key="2">
    <source>
        <dbReference type="ARBA" id="ARBA00004496"/>
    </source>
</evidence>
<comment type="similarity">
    <text evidence="3 12">Belongs to the TRM44 family.</text>
</comment>
<evidence type="ECO:0000256" key="1">
    <source>
        <dbReference type="ARBA" id="ARBA00002778"/>
    </source>
</evidence>
<evidence type="ECO:0000256" key="5">
    <source>
        <dbReference type="ARBA" id="ARBA00017788"/>
    </source>
</evidence>
<dbReference type="EMBL" id="KV423980">
    <property type="protein sequence ID" value="KZT56294.1"/>
    <property type="molecule type" value="Genomic_DNA"/>
</dbReference>
<sequence>GGAWQPVLSAPAHFACASFAATLTALLRHPEHSGPLILRADTLPPPTPPIPATTELFPGWRPVDVTRRILLPRVPERDAELVQTCVRYRPSAPGEEGDMLVLIPELREGVRPPYYHPDVDRLALMYIAHPAPLPAAEDGGPEELGELRIEVVLPSSSASSNPLDPASRLSRTLLHLLETAHRHSSGHHAGYKKRVRHDVLVPREAYQDLYLLLKRRHKHHVSSWPLGTDPRKHVFEDVAIAAFLMLLWKADYPPLEQARPPPAGDGAAQAEAEEGAWRTWGRPPGGFVDLGCGNGLLVHILLQEGYTGYGVDLSARKTWATYPASTQQQLHTTPITPLSSPPVTPPLPEHAFLIGNHADELTPYVPLLATLCAASAWLVIPCCPYTFTGRFTAPSYRSKLAGSEVERRMDEGGEGAGRVRAYLVWMEDVARRLGWQVGVEALRMPSTRNWGLVGRR</sequence>
<reference evidence="13 14" key="1">
    <citation type="journal article" date="2016" name="Mol. Biol. Evol.">
        <title>Comparative Genomics of Early-Diverging Mushroom-Forming Fungi Provides Insights into the Origins of Lignocellulose Decay Capabilities.</title>
        <authorList>
            <person name="Nagy L.G."/>
            <person name="Riley R."/>
            <person name="Tritt A."/>
            <person name="Adam C."/>
            <person name="Daum C."/>
            <person name="Floudas D."/>
            <person name="Sun H."/>
            <person name="Yadav J.S."/>
            <person name="Pangilinan J."/>
            <person name="Larsson K.H."/>
            <person name="Matsuura K."/>
            <person name="Barry K."/>
            <person name="Labutti K."/>
            <person name="Kuo R."/>
            <person name="Ohm R.A."/>
            <person name="Bhattacharya S.S."/>
            <person name="Shirouzu T."/>
            <person name="Yoshinaga Y."/>
            <person name="Martin F.M."/>
            <person name="Grigoriev I.V."/>
            <person name="Hibbett D.S."/>
        </authorList>
    </citation>
    <scope>NUCLEOTIDE SEQUENCE [LARGE SCALE GENOMIC DNA]</scope>
    <source>
        <strain evidence="13 14">HHB12733</strain>
    </source>
</reference>
<dbReference type="InterPro" id="IPR011671">
    <property type="entry name" value="tRNA_uracil_MeTrfase"/>
</dbReference>
<comment type="catalytic activity">
    <reaction evidence="11 12">
        <text>uridine(44) in tRNA(Ser) + S-adenosyl-L-methionine = 2'-O-methyluridine(44) in tRNA(Ser) + S-adenosyl-L-homocysteine + H(+)</text>
        <dbReference type="Rhea" id="RHEA:43100"/>
        <dbReference type="Rhea" id="RHEA-COMP:10339"/>
        <dbReference type="Rhea" id="RHEA-COMP:10340"/>
        <dbReference type="ChEBI" id="CHEBI:15378"/>
        <dbReference type="ChEBI" id="CHEBI:57856"/>
        <dbReference type="ChEBI" id="CHEBI:59789"/>
        <dbReference type="ChEBI" id="CHEBI:65315"/>
        <dbReference type="ChEBI" id="CHEBI:74478"/>
        <dbReference type="EC" id="2.1.1.211"/>
    </reaction>
</comment>
<dbReference type="FunCoup" id="A0A165F6J7">
    <property type="interactions" value="34"/>
</dbReference>
<keyword evidence="14" id="KW-1185">Reference proteome</keyword>
<dbReference type="STRING" id="1353952.A0A165F6J7"/>
<dbReference type="OrthoDB" id="10047021at2759"/>
<gene>
    <name evidence="13" type="ORF">CALCODRAFT_406927</name>
</gene>
<dbReference type="Gene3D" id="3.40.50.150">
    <property type="entry name" value="Vaccinia Virus protein VP39"/>
    <property type="match status" value="1"/>
</dbReference>
<dbReference type="InterPro" id="IPR029063">
    <property type="entry name" value="SAM-dependent_MTases_sf"/>
</dbReference>
<organism evidence="13 14">
    <name type="scientific">Calocera cornea HHB12733</name>
    <dbReference type="NCBI Taxonomy" id="1353952"/>
    <lineage>
        <taxon>Eukaryota</taxon>
        <taxon>Fungi</taxon>
        <taxon>Dikarya</taxon>
        <taxon>Basidiomycota</taxon>
        <taxon>Agaricomycotina</taxon>
        <taxon>Dacrymycetes</taxon>
        <taxon>Dacrymycetales</taxon>
        <taxon>Dacrymycetaceae</taxon>
        <taxon>Calocera</taxon>
    </lineage>
</organism>
<name>A0A165F6J7_9BASI</name>
<comment type="function">
    <text evidence="1">Probable adenosyl-L-methionine (AdoMet)-dependent tRNA (uracil-O(2)-)-methyltransferase.</text>
</comment>
<dbReference type="PANTHER" id="PTHR21210">
    <property type="entry name" value="TRNA (URACIL-O(2)-)-METHYLTRANSFERASE-RELATED"/>
    <property type="match status" value="1"/>
</dbReference>
<evidence type="ECO:0000256" key="6">
    <source>
        <dbReference type="ARBA" id="ARBA00022490"/>
    </source>
</evidence>
<dbReference type="SUPFAM" id="SSF53335">
    <property type="entry name" value="S-adenosyl-L-methionine-dependent methyltransferases"/>
    <property type="match status" value="2"/>
</dbReference>
<evidence type="ECO:0000313" key="13">
    <source>
        <dbReference type="EMBL" id="KZT56294.1"/>
    </source>
</evidence>
<evidence type="ECO:0000256" key="4">
    <source>
        <dbReference type="ARBA" id="ARBA00012795"/>
    </source>
</evidence>
<comment type="subcellular location">
    <subcellularLocation>
        <location evidence="2 12">Cytoplasm</location>
    </subcellularLocation>
</comment>
<proteinExistence type="inferred from homology"/>
<protein>
    <recommendedName>
        <fullName evidence="5 12">tRNA (uracil-O(2)-)-methyltransferase</fullName>
        <ecNumber evidence="4 12">2.1.1.211</ecNumber>
    </recommendedName>
</protein>
<evidence type="ECO:0000256" key="12">
    <source>
        <dbReference type="RuleBase" id="RU368004"/>
    </source>
</evidence>
<evidence type="ECO:0000256" key="8">
    <source>
        <dbReference type="ARBA" id="ARBA00022679"/>
    </source>
</evidence>
<dbReference type="GO" id="GO:0005737">
    <property type="term" value="C:cytoplasm"/>
    <property type="evidence" value="ECO:0007669"/>
    <property type="project" value="UniProtKB-SubCell"/>
</dbReference>
<feature type="non-terminal residue" evidence="13">
    <location>
        <position position="1"/>
    </location>
</feature>
<dbReference type="Pfam" id="PF07757">
    <property type="entry name" value="AdoMet_MTase"/>
    <property type="match status" value="2"/>
</dbReference>
<dbReference type="Proteomes" id="UP000076842">
    <property type="component" value="Unassembled WGS sequence"/>
</dbReference>
<dbReference type="EC" id="2.1.1.211" evidence="4 12"/>